<organism evidence="11">
    <name type="scientific">Darwinula stevensoni</name>
    <dbReference type="NCBI Taxonomy" id="69355"/>
    <lineage>
        <taxon>Eukaryota</taxon>
        <taxon>Metazoa</taxon>
        <taxon>Ecdysozoa</taxon>
        <taxon>Arthropoda</taxon>
        <taxon>Crustacea</taxon>
        <taxon>Oligostraca</taxon>
        <taxon>Ostracoda</taxon>
        <taxon>Podocopa</taxon>
        <taxon>Podocopida</taxon>
        <taxon>Darwinulocopina</taxon>
        <taxon>Darwinuloidea</taxon>
        <taxon>Darwinulidae</taxon>
        <taxon>Darwinula</taxon>
    </lineage>
</organism>
<evidence type="ECO:0000256" key="3">
    <source>
        <dbReference type="ARBA" id="ARBA00022454"/>
    </source>
</evidence>
<evidence type="ECO:0000259" key="10">
    <source>
        <dbReference type="Pfam" id="PF14833"/>
    </source>
</evidence>
<dbReference type="GO" id="GO:0003677">
    <property type="term" value="F:DNA binding"/>
    <property type="evidence" value="ECO:0007669"/>
    <property type="project" value="TreeGrafter"/>
</dbReference>
<dbReference type="Gene3D" id="3.40.50.720">
    <property type="entry name" value="NAD(P)-binding Rossmann-like Domain"/>
    <property type="match status" value="1"/>
</dbReference>
<keyword evidence="12" id="KW-1185">Reference proteome</keyword>
<dbReference type="InterPro" id="IPR029154">
    <property type="entry name" value="HIBADH-like_NADP-bd"/>
</dbReference>
<dbReference type="Pfam" id="PF00855">
    <property type="entry name" value="PWWP"/>
    <property type="match status" value="1"/>
</dbReference>
<evidence type="ECO:0000256" key="5">
    <source>
        <dbReference type="ARBA" id="ARBA00034140"/>
    </source>
</evidence>
<gene>
    <name evidence="11" type="ORF">DSTB1V02_LOCUS8530</name>
</gene>
<dbReference type="Gene3D" id="1.10.1040.10">
    <property type="entry name" value="N-(1-d-carboxylethyl)-l-norvaline Dehydrogenase, domain 2"/>
    <property type="match status" value="1"/>
</dbReference>
<sequence>KKARIWRDPDLLMAGSKERGTWRHPVRSVTSGASGGCDGAEPCRTLGGVQARERSFGSGLLWFVLIEEIPHERQHVKHKKPSQWVYFFGTEDYAWIEEENIKPYANYREKFSRGGKGGLKKALEAIEEYVKGHPEALAYKPEVYDYVDDEESGKFPTSAPAKKSKDTKNESVLDVETLTDTLKGKKIEPSTLKFGFLGLGNMGSGIVKNLLNSGHSVSVWNRTPDKCGNFVKAGAVQSMTPEDVVTASDIIFCCMSDPQVSKQIIYGNCGVLSQMTAAKGFVEMTTCDPEHSRDVAEAINGKEARYLEAQIQGNKELAKDGNLVILAAGDRSLFEDCASCFTAMATSSVFVGTSGEVGNASKINLLLQAISGVSIAALGECMAVCDRTGIQLSDFTKILEKTQLASPLLLGKAKAIVEGSFPPETPLSHIQKDLRLAVGLGDSLDTPMSLSATANEVYKHAKRIGYADHDVSAVYIRSRF</sequence>
<comment type="subcellular location">
    <subcellularLocation>
        <location evidence="1">Chromosome</location>
    </subcellularLocation>
</comment>
<dbReference type="GO" id="GO:0051287">
    <property type="term" value="F:NAD binding"/>
    <property type="evidence" value="ECO:0007669"/>
    <property type="project" value="InterPro"/>
</dbReference>
<evidence type="ECO:0000256" key="7">
    <source>
        <dbReference type="ARBA" id="ARBA00082969"/>
    </source>
</evidence>
<comment type="similarity">
    <text evidence="2">Belongs to the HIBADH-related family. NP60 subfamily.</text>
</comment>
<dbReference type="GO" id="GO:0000785">
    <property type="term" value="C:chromatin"/>
    <property type="evidence" value="ECO:0007669"/>
    <property type="project" value="TreeGrafter"/>
</dbReference>
<dbReference type="GO" id="GO:0140673">
    <property type="term" value="P:transcription elongation-coupled chromatin remodeling"/>
    <property type="evidence" value="ECO:0007669"/>
    <property type="project" value="TreeGrafter"/>
</dbReference>
<feature type="domain" description="3-hydroxyisobutyrate dehydrogenase-like NAD-binding" evidence="10">
    <location>
        <begin position="358"/>
        <end position="475"/>
    </location>
</feature>
<evidence type="ECO:0000256" key="2">
    <source>
        <dbReference type="ARBA" id="ARBA00007598"/>
    </source>
</evidence>
<dbReference type="SUPFAM" id="SSF51735">
    <property type="entry name" value="NAD(P)-binding Rossmann-fold domains"/>
    <property type="match status" value="1"/>
</dbReference>
<dbReference type="InterPro" id="IPR006115">
    <property type="entry name" value="6PGDH_NADP-bd"/>
</dbReference>
<evidence type="ECO:0000256" key="4">
    <source>
        <dbReference type="ARBA" id="ARBA00030287"/>
    </source>
</evidence>
<evidence type="ECO:0000256" key="6">
    <source>
        <dbReference type="ARBA" id="ARBA00078412"/>
    </source>
</evidence>
<accession>A0A7R9A839</accession>
<dbReference type="InterPro" id="IPR051265">
    <property type="entry name" value="HIBADH-related_NP60_sf"/>
</dbReference>
<dbReference type="Proteomes" id="UP000677054">
    <property type="component" value="Unassembled WGS sequence"/>
</dbReference>
<dbReference type="EMBL" id="LR901484">
    <property type="protein sequence ID" value="CAD7248721.1"/>
    <property type="molecule type" value="Genomic_DNA"/>
</dbReference>
<dbReference type="Gene3D" id="2.30.30.140">
    <property type="match status" value="1"/>
</dbReference>
<evidence type="ECO:0000313" key="12">
    <source>
        <dbReference type="Proteomes" id="UP000677054"/>
    </source>
</evidence>
<feature type="non-terminal residue" evidence="11">
    <location>
        <position position="480"/>
    </location>
</feature>
<dbReference type="SUPFAM" id="SSF48179">
    <property type="entry name" value="6-phosphogluconate dehydrogenase C-terminal domain-like"/>
    <property type="match status" value="1"/>
</dbReference>
<name>A0A7R9A839_9CRUS</name>
<evidence type="ECO:0000313" key="11">
    <source>
        <dbReference type="EMBL" id="CAD7248721.1"/>
    </source>
</evidence>
<dbReference type="OrthoDB" id="21615at2759"/>
<dbReference type="GO" id="GO:0050661">
    <property type="term" value="F:NADP binding"/>
    <property type="evidence" value="ECO:0007669"/>
    <property type="project" value="InterPro"/>
</dbReference>
<dbReference type="InterPro" id="IPR036291">
    <property type="entry name" value="NAD(P)-bd_dom_sf"/>
</dbReference>
<dbReference type="Pfam" id="PF14833">
    <property type="entry name" value="NAD_binding_11"/>
    <property type="match status" value="1"/>
</dbReference>
<dbReference type="InterPro" id="IPR008927">
    <property type="entry name" value="6-PGluconate_DH-like_C_sf"/>
</dbReference>
<proteinExistence type="inferred from homology"/>
<dbReference type="PANTHER" id="PTHR43580:SF2">
    <property type="entry name" value="CYTOKINE-LIKE NUCLEAR FACTOR N-PAC"/>
    <property type="match status" value="1"/>
</dbReference>
<keyword evidence="3" id="KW-0158">Chromosome</keyword>
<dbReference type="SUPFAM" id="SSF63748">
    <property type="entry name" value="Tudor/PWWP/MBT"/>
    <property type="match status" value="1"/>
</dbReference>
<dbReference type="Pfam" id="PF03446">
    <property type="entry name" value="NAD_binding_2"/>
    <property type="match status" value="1"/>
</dbReference>
<dbReference type="InterPro" id="IPR013328">
    <property type="entry name" value="6PGD_dom2"/>
</dbReference>
<dbReference type="AlphaFoldDB" id="A0A7R9A839"/>
<feature type="domain" description="6-phosphogluconate dehydrogenase NADP-binding" evidence="9">
    <location>
        <begin position="193"/>
        <end position="352"/>
    </location>
</feature>
<dbReference type="InterPro" id="IPR000313">
    <property type="entry name" value="PWWP_dom"/>
</dbReference>
<evidence type="ECO:0000256" key="1">
    <source>
        <dbReference type="ARBA" id="ARBA00004286"/>
    </source>
</evidence>
<protein>
    <recommendedName>
        <fullName evidence="5">Cytokine-like nuclear factor N-PAC</fullName>
    </recommendedName>
    <alternativeName>
        <fullName evidence="4">Glyoxylate reductase 1 homolog</fullName>
    </alternativeName>
    <alternativeName>
        <fullName evidence="7">Nuclear protein NP60 homolog</fullName>
    </alternativeName>
    <alternativeName>
        <fullName evidence="6">Putative oxidoreductase GLYR1 homolog</fullName>
    </alternativeName>
</protein>
<dbReference type="GO" id="GO:0031491">
    <property type="term" value="F:nucleosome binding"/>
    <property type="evidence" value="ECO:0007669"/>
    <property type="project" value="TreeGrafter"/>
</dbReference>
<feature type="domain" description="PWWP" evidence="8">
    <location>
        <begin position="69"/>
        <end position="130"/>
    </location>
</feature>
<reference evidence="11" key="1">
    <citation type="submission" date="2020-11" db="EMBL/GenBank/DDBJ databases">
        <authorList>
            <person name="Tran Van P."/>
        </authorList>
    </citation>
    <scope>NUCLEOTIDE SEQUENCE</scope>
</reference>
<dbReference type="FunFam" id="3.40.50.720:FF:000058">
    <property type="entry name" value="Putative oxidoreductase GLYR1 homolog"/>
    <property type="match status" value="1"/>
</dbReference>
<evidence type="ECO:0000259" key="8">
    <source>
        <dbReference type="Pfam" id="PF00855"/>
    </source>
</evidence>
<evidence type="ECO:0000259" key="9">
    <source>
        <dbReference type="Pfam" id="PF03446"/>
    </source>
</evidence>
<dbReference type="PANTHER" id="PTHR43580">
    <property type="entry name" value="OXIDOREDUCTASE GLYR1-RELATED"/>
    <property type="match status" value="1"/>
</dbReference>
<dbReference type="EMBL" id="CAJPEV010001967">
    <property type="protein sequence ID" value="CAG0895102.1"/>
    <property type="molecule type" value="Genomic_DNA"/>
</dbReference>